<comment type="similarity">
    <text evidence="1">Belongs to the TOM1 family.</text>
</comment>
<keyword evidence="7" id="KW-1185">Reference proteome</keyword>
<dbReference type="AlphaFoldDB" id="A0A0N5BP26"/>
<sequence length="369" mass="41172">MQQDRIQDSLLNAVETAKEAASSGLEKISDFFHGDPFESYVGKKVELATDATVLSTENWGLNIEICDIINTTTDGGKDAIRAIKKRLNSEMSKNNAIVMYTLTVLETCVKNCGIHFRTLVCCKEFVNELIKLIGPKFDAPQVIQERILTLIQSWAVAFKDIPELHDVVDIYNDLKSKGVQFSDIDINQIPPINTPVASVPKAFPQDIPPVQQIVNPNVPQTFLQSAGGSIESGGEVNADMLAKLRSELDVVKGNVNVFQDLLRQLQPQSTGKEEIEFLNDLYETLQEMHKRIVSLTQVIQNETVFSELLSINDEITDSFEKFERYKKNTREEKVDNAGSSLIGESMKDEESSSYGGGYNDKSNEEKSLI</sequence>
<evidence type="ECO:0000313" key="8">
    <source>
        <dbReference type="WBParaSite" id="SPAL_0000765400.1"/>
    </source>
</evidence>
<evidence type="ECO:0000313" key="7">
    <source>
        <dbReference type="Proteomes" id="UP000046392"/>
    </source>
</evidence>
<organism evidence="7 8">
    <name type="scientific">Strongyloides papillosus</name>
    <name type="common">Intestinal threadworm</name>
    <dbReference type="NCBI Taxonomy" id="174720"/>
    <lineage>
        <taxon>Eukaryota</taxon>
        <taxon>Metazoa</taxon>
        <taxon>Ecdysozoa</taxon>
        <taxon>Nematoda</taxon>
        <taxon>Chromadorea</taxon>
        <taxon>Rhabditida</taxon>
        <taxon>Tylenchina</taxon>
        <taxon>Panagrolaimomorpha</taxon>
        <taxon>Strongyloidoidea</taxon>
        <taxon>Strongyloididae</taxon>
        <taxon>Strongyloides</taxon>
    </lineage>
</organism>
<dbReference type="PROSITE" id="PS50909">
    <property type="entry name" value="GAT"/>
    <property type="match status" value="1"/>
</dbReference>
<dbReference type="InterPro" id="IPR038425">
    <property type="entry name" value="GAT_sf"/>
</dbReference>
<dbReference type="CDD" id="cd03565">
    <property type="entry name" value="VHS_Tom1_like"/>
    <property type="match status" value="1"/>
</dbReference>
<proteinExistence type="inferred from homology"/>
<dbReference type="InterPro" id="IPR002014">
    <property type="entry name" value="VHS_dom"/>
</dbReference>
<dbReference type="SUPFAM" id="SSF48464">
    <property type="entry name" value="ENTH/VHS domain"/>
    <property type="match status" value="1"/>
</dbReference>
<dbReference type="PANTHER" id="PTHR13856">
    <property type="entry name" value="VHS DOMAIN CONTAINING PROTEIN FAMILY"/>
    <property type="match status" value="1"/>
</dbReference>
<dbReference type="STRING" id="174720.A0A0N5BP26"/>
<accession>A0A0N5BP26</accession>
<dbReference type="Pfam" id="PF00790">
    <property type="entry name" value="VHS"/>
    <property type="match status" value="1"/>
</dbReference>
<dbReference type="GO" id="GO:0016020">
    <property type="term" value="C:membrane"/>
    <property type="evidence" value="ECO:0007669"/>
    <property type="project" value="TreeGrafter"/>
</dbReference>
<dbReference type="GO" id="GO:0035091">
    <property type="term" value="F:phosphatidylinositol binding"/>
    <property type="evidence" value="ECO:0007669"/>
    <property type="project" value="InterPro"/>
</dbReference>
<dbReference type="Gene3D" id="1.20.58.160">
    <property type="match status" value="1"/>
</dbReference>
<dbReference type="InterPro" id="IPR014645">
    <property type="entry name" value="TOM1"/>
</dbReference>
<evidence type="ECO:0000256" key="1">
    <source>
        <dbReference type="ARBA" id="ARBA00007708"/>
    </source>
</evidence>
<protein>
    <submittedName>
        <fullName evidence="8">VHS domain-containing protein</fullName>
    </submittedName>
</protein>
<dbReference type="Gene3D" id="1.25.40.90">
    <property type="match status" value="1"/>
</dbReference>
<evidence type="ECO:0000256" key="2">
    <source>
        <dbReference type="ARBA" id="ARBA00022448"/>
    </source>
</evidence>
<keyword evidence="2" id="KW-0813">Transport</keyword>
<dbReference type="GO" id="GO:0015031">
    <property type="term" value="P:protein transport"/>
    <property type="evidence" value="ECO:0007669"/>
    <property type="project" value="UniProtKB-KW"/>
</dbReference>
<dbReference type="PIRSF" id="PIRSF036948">
    <property type="entry name" value="TOM1"/>
    <property type="match status" value="1"/>
</dbReference>
<dbReference type="PROSITE" id="PS50179">
    <property type="entry name" value="VHS"/>
    <property type="match status" value="1"/>
</dbReference>
<feature type="domain" description="VHS" evidence="5">
    <location>
        <begin position="49"/>
        <end position="182"/>
    </location>
</feature>
<dbReference type="PANTHER" id="PTHR13856:SF137">
    <property type="entry name" value="GH05942P"/>
    <property type="match status" value="1"/>
</dbReference>
<feature type="domain" description="GAT" evidence="6">
    <location>
        <begin position="239"/>
        <end position="327"/>
    </location>
</feature>
<evidence type="ECO:0000256" key="3">
    <source>
        <dbReference type="ARBA" id="ARBA00022927"/>
    </source>
</evidence>
<dbReference type="GO" id="GO:0005768">
    <property type="term" value="C:endosome"/>
    <property type="evidence" value="ECO:0007669"/>
    <property type="project" value="TreeGrafter"/>
</dbReference>
<dbReference type="GO" id="GO:0030276">
    <property type="term" value="F:clathrin binding"/>
    <property type="evidence" value="ECO:0007669"/>
    <property type="project" value="TreeGrafter"/>
</dbReference>
<keyword evidence="3" id="KW-0653">Protein transport</keyword>
<dbReference type="GO" id="GO:0007165">
    <property type="term" value="P:signal transduction"/>
    <property type="evidence" value="ECO:0007669"/>
    <property type="project" value="TreeGrafter"/>
</dbReference>
<dbReference type="InterPro" id="IPR004152">
    <property type="entry name" value="GAT_dom"/>
</dbReference>
<dbReference type="InterPro" id="IPR008942">
    <property type="entry name" value="ENTH_VHS"/>
</dbReference>
<dbReference type="WBParaSite" id="SPAL_0000765400.1">
    <property type="protein sequence ID" value="SPAL_0000765400.1"/>
    <property type="gene ID" value="SPAL_0000765400"/>
</dbReference>
<dbReference type="Proteomes" id="UP000046392">
    <property type="component" value="Unplaced"/>
</dbReference>
<reference evidence="8" key="1">
    <citation type="submission" date="2017-02" db="UniProtKB">
        <authorList>
            <consortium name="WormBaseParasite"/>
        </authorList>
    </citation>
    <scope>IDENTIFICATION</scope>
</reference>
<dbReference type="SMART" id="SM00288">
    <property type="entry name" value="VHS"/>
    <property type="match status" value="1"/>
</dbReference>
<dbReference type="Pfam" id="PF03127">
    <property type="entry name" value="GAT"/>
    <property type="match status" value="1"/>
</dbReference>
<evidence type="ECO:0000259" key="5">
    <source>
        <dbReference type="PROSITE" id="PS50179"/>
    </source>
</evidence>
<evidence type="ECO:0000259" key="6">
    <source>
        <dbReference type="PROSITE" id="PS50909"/>
    </source>
</evidence>
<feature type="compositionally biased region" description="Basic and acidic residues" evidence="4">
    <location>
        <begin position="326"/>
        <end position="335"/>
    </location>
</feature>
<name>A0A0N5BP26_STREA</name>
<dbReference type="GO" id="GO:0043130">
    <property type="term" value="F:ubiquitin binding"/>
    <property type="evidence" value="ECO:0007669"/>
    <property type="project" value="InterPro"/>
</dbReference>
<feature type="region of interest" description="Disordered" evidence="4">
    <location>
        <begin position="326"/>
        <end position="369"/>
    </location>
</feature>
<evidence type="ECO:0000256" key="4">
    <source>
        <dbReference type="SAM" id="MobiDB-lite"/>
    </source>
</evidence>
<dbReference type="SUPFAM" id="SSF89009">
    <property type="entry name" value="GAT-like domain"/>
    <property type="match status" value="1"/>
</dbReference>